<dbReference type="STRING" id="1293890.TALK_04445"/>
<evidence type="ECO:0000313" key="1">
    <source>
        <dbReference type="EMBL" id="OSQ49723.1"/>
    </source>
</evidence>
<gene>
    <name evidence="1" type="ORF">TALK_04445</name>
</gene>
<comment type="caution">
    <text evidence="1">The sequence shown here is derived from an EMBL/GenBank/DDBJ whole genome shotgun (WGS) entry which is preliminary data.</text>
</comment>
<proteinExistence type="predicted"/>
<organism evidence="1 2">
    <name type="scientific">Thalassospira alkalitolerans</name>
    <dbReference type="NCBI Taxonomy" id="1293890"/>
    <lineage>
        <taxon>Bacteria</taxon>
        <taxon>Pseudomonadati</taxon>
        <taxon>Pseudomonadota</taxon>
        <taxon>Alphaproteobacteria</taxon>
        <taxon>Rhodospirillales</taxon>
        <taxon>Thalassospiraceae</taxon>
        <taxon>Thalassospira</taxon>
    </lineage>
</organism>
<name>A0A1Y2LI71_9PROT</name>
<dbReference type="EMBL" id="JFKB01000002">
    <property type="protein sequence ID" value="OSQ49723.1"/>
    <property type="molecule type" value="Genomic_DNA"/>
</dbReference>
<dbReference type="OrthoDB" id="7366267at2"/>
<evidence type="ECO:0000313" key="2">
    <source>
        <dbReference type="Proteomes" id="UP000193396"/>
    </source>
</evidence>
<sequence length="77" mass="8646">MLSFSKILFTALIVVVVWQGFKLFNRAKQVSAQEQPKQTRHAKQAKSQKHEAVAHDLVKCPKCGVYHADGSAHVCDR</sequence>
<protein>
    <submittedName>
        <fullName evidence="1">Uncharacterized protein</fullName>
    </submittedName>
</protein>
<dbReference type="RefSeq" id="WP_085616569.1">
    <property type="nucleotide sequence ID" value="NZ_CAXBPE010000040.1"/>
</dbReference>
<keyword evidence="2" id="KW-1185">Reference proteome</keyword>
<dbReference type="AlphaFoldDB" id="A0A1Y2LI71"/>
<accession>A0A1Y2LI71</accession>
<reference evidence="1 2" key="1">
    <citation type="submission" date="2014-03" db="EMBL/GenBank/DDBJ databases">
        <title>The draft genome sequence of Thalassospira alkalitolerans JCM 18968.</title>
        <authorList>
            <person name="Lai Q."/>
            <person name="Shao Z."/>
        </authorList>
    </citation>
    <scope>NUCLEOTIDE SEQUENCE [LARGE SCALE GENOMIC DNA]</scope>
    <source>
        <strain evidence="1 2">JCM 18968</strain>
    </source>
</reference>
<dbReference type="Proteomes" id="UP000193396">
    <property type="component" value="Unassembled WGS sequence"/>
</dbReference>